<protein>
    <submittedName>
        <fullName evidence="1">Uncharacterized protein</fullName>
    </submittedName>
</protein>
<evidence type="ECO:0000313" key="1">
    <source>
        <dbReference type="EMBL" id="MDN6881557.1"/>
    </source>
</evidence>
<comment type="caution">
    <text evidence="1">The sequence shown here is derived from an EMBL/GenBank/DDBJ whole genome shotgun (WGS) entry which is preliminary data.</text>
</comment>
<sequence>MATTTQKRMGNTRSSATNSFSDSRIFAARLQNFVREVAEDVRAGNTPIAPESMAETDAVFTVDAILQFLMNRAVNSETKEKKRQRRRLLSKAMFLDTLEKDGGIYSSAKAAEILGKTKTTVKNWKDAGQLLALEIDGEFYYPAFQFTEDESISDKGVLRGVAELLGLLKGQGFSDRMQYSFFMEERNTVLNGLFTTGCPYTVAGILKSRPAPSLMDELRRLARVYGSQDAI</sequence>
<dbReference type="Proteomes" id="UP001176500">
    <property type="component" value="Unassembled WGS sequence"/>
</dbReference>
<name>A0ABT8LW88_9GAMM</name>
<reference evidence="1" key="1">
    <citation type="submission" date="2023-05" db="EMBL/GenBank/DDBJ databases">
        <title>Cannabis rhizosphere genomes.</title>
        <authorList>
            <person name="Goff K.L."/>
        </authorList>
    </citation>
    <scope>NUCLEOTIDE SEQUENCE</scope>
    <source>
        <strain evidence="1">SPPC 2817</strain>
    </source>
</reference>
<organism evidence="1 2">
    <name type="scientific">Serratia bockelmannii</name>
    <dbReference type="NCBI Taxonomy" id="2703793"/>
    <lineage>
        <taxon>Bacteria</taxon>
        <taxon>Pseudomonadati</taxon>
        <taxon>Pseudomonadota</taxon>
        <taxon>Gammaproteobacteria</taxon>
        <taxon>Enterobacterales</taxon>
        <taxon>Yersiniaceae</taxon>
        <taxon>Serratia</taxon>
    </lineage>
</organism>
<keyword evidence="2" id="KW-1185">Reference proteome</keyword>
<dbReference type="EMBL" id="JASMRX010000031">
    <property type="protein sequence ID" value="MDN6881557.1"/>
    <property type="molecule type" value="Genomic_DNA"/>
</dbReference>
<evidence type="ECO:0000313" key="2">
    <source>
        <dbReference type="Proteomes" id="UP001176500"/>
    </source>
</evidence>
<gene>
    <name evidence="1" type="ORF">QO199_23230</name>
</gene>
<accession>A0ABT8LW88</accession>
<dbReference type="RefSeq" id="WP_301481178.1">
    <property type="nucleotide sequence ID" value="NZ_JASMRX010000031.1"/>
</dbReference>
<proteinExistence type="predicted"/>